<evidence type="ECO:0000256" key="15">
    <source>
        <dbReference type="SAM" id="Coils"/>
    </source>
</evidence>
<keyword evidence="10" id="KW-0862">Zinc</keyword>
<keyword evidence="8" id="KW-0863">Zinc-finger</keyword>
<dbReference type="AlphaFoldDB" id="A0A6V7UT99"/>
<dbReference type="InterPro" id="IPR036236">
    <property type="entry name" value="Znf_C2H2_sf"/>
</dbReference>
<comment type="subcellular location">
    <subcellularLocation>
        <location evidence="1">Chromosome</location>
    </subcellularLocation>
    <subcellularLocation>
        <location evidence="2">Nucleus speckle</location>
    </subcellularLocation>
</comment>
<evidence type="ECO:0000256" key="5">
    <source>
        <dbReference type="ARBA" id="ARBA00022473"/>
    </source>
</evidence>
<evidence type="ECO:0000313" key="18">
    <source>
        <dbReference type="EMBL" id="CAD2165024.1"/>
    </source>
</evidence>
<keyword evidence="11 15" id="KW-0175">Coiled coil</keyword>
<name>A0A6V7UT99_MELEN</name>
<dbReference type="SUPFAM" id="SSF57667">
    <property type="entry name" value="beta-beta-alpha zinc fingers"/>
    <property type="match status" value="1"/>
</dbReference>
<proteinExistence type="predicted"/>
<keyword evidence="7" id="KW-0479">Metal-binding</keyword>
<feature type="domain" description="U1-type" evidence="17">
    <location>
        <begin position="15"/>
        <end position="48"/>
    </location>
</feature>
<dbReference type="Gene3D" id="3.30.160.60">
    <property type="entry name" value="Classic Zinc Finger"/>
    <property type="match status" value="1"/>
</dbReference>
<dbReference type="Pfam" id="PF23406">
    <property type="entry name" value="ZNF380_CC"/>
    <property type="match status" value="1"/>
</dbReference>
<dbReference type="InterPro" id="IPR059039">
    <property type="entry name" value="ZNF380_CC"/>
</dbReference>
<evidence type="ECO:0000313" key="19">
    <source>
        <dbReference type="Proteomes" id="UP000580250"/>
    </source>
</evidence>
<evidence type="ECO:0000256" key="2">
    <source>
        <dbReference type="ARBA" id="ARBA00004324"/>
    </source>
</evidence>
<reference evidence="18 19" key="1">
    <citation type="submission" date="2020-08" db="EMBL/GenBank/DDBJ databases">
        <authorList>
            <person name="Koutsovoulos G."/>
            <person name="Danchin GJ E."/>
        </authorList>
    </citation>
    <scope>NUCLEOTIDE SEQUENCE [LARGE SCALE GENOMIC DNA]</scope>
</reference>
<keyword evidence="4" id="KW-0158">Chromosome</keyword>
<dbReference type="GO" id="GO:0051301">
    <property type="term" value="P:cell division"/>
    <property type="evidence" value="ECO:0007669"/>
    <property type="project" value="UniProtKB-KW"/>
</dbReference>
<feature type="region of interest" description="Disordered" evidence="16">
    <location>
        <begin position="67"/>
        <end position="110"/>
    </location>
</feature>
<dbReference type="GO" id="GO:0044773">
    <property type="term" value="P:mitotic DNA damage checkpoint signaling"/>
    <property type="evidence" value="ECO:0007669"/>
    <property type="project" value="TreeGrafter"/>
</dbReference>
<comment type="caution">
    <text evidence="18">The sequence shown here is derived from an EMBL/GenBank/DDBJ whole genome shotgun (WGS) entry which is preliminary data.</text>
</comment>
<dbReference type="GO" id="GO:0033260">
    <property type="term" value="P:nuclear DNA replication"/>
    <property type="evidence" value="ECO:0007669"/>
    <property type="project" value="TreeGrafter"/>
</dbReference>
<evidence type="ECO:0000256" key="7">
    <source>
        <dbReference type="ARBA" id="ARBA00022723"/>
    </source>
</evidence>
<keyword evidence="5" id="KW-0217">Developmental protein</keyword>
<dbReference type="EMBL" id="CAJEWN010000106">
    <property type="protein sequence ID" value="CAD2165024.1"/>
    <property type="molecule type" value="Genomic_DNA"/>
</dbReference>
<dbReference type="PANTHER" id="PTHR13278">
    <property type="entry name" value="ZINC FINGER PROTEIN 830"/>
    <property type="match status" value="1"/>
</dbReference>
<organism evidence="18 19">
    <name type="scientific">Meloidogyne enterolobii</name>
    <name type="common">Root-knot nematode worm</name>
    <name type="synonym">Meloidogyne mayaguensis</name>
    <dbReference type="NCBI Taxonomy" id="390850"/>
    <lineage>
        <taxon>Eukaryota</taxon>
        <taxon>Metazoa</taxon>
        <taxon>Ecdysozoa</taxon>
        <taxon>Nematoda</taxon>
        <taxon>Chromadorea</taxon>
        <taxon>Rhabditida</taxon>
        <taxon>Tylenchina</taxon>
        <taxon>Tylenchomorpha</taxon>
        <taxon>Tylenchoidea</taxon>
        <taxon>Meloidogynidae</taxon>
        <taxon>Meloidogyninae</taxon>
        <taxon>Meloidogyne</taxon>
    </lineage>
</organism>
<dbReference type="InterPro" id="IPR003604">
    <property type="entry name" value="Matrin/U1-like-C_Znf_C2H2"/>
</dbReference>
<dbReference type="GO" id="GO:0005681">
    <property type="term" value="C:spliceosomal complex"/>
    <property type="evidence" value="ECO:0007669"/>
    <property type="project" value="InterPro"/>
</dbReference>
<dbReference type="PANTHER" id="PTHR13278:SF0">
    <property type="entry name" value="ZINC FINGER PROTEIN 830"/>
    <property type="match status" value="1"/>
</dbReference>
<dbReference type="GO" id="GO:0033314">
    <property type="term" value="P:mitotic DNA replication checkpoint signaling"/>
    <property type="evidence" value="ECO:0007669"/>
    <property type="project" value="TreeGrafter"/>
</dbReference>
<dbReference type="OrthoDB" id="77607at2759"/>
<keyword evidence="9" id="KW-0498">Mitosis</keyword>
<evidence type="ECO:0000256" key="14">
    <source>
        <dbReference type="ARBA" id="ARBA00030672"/>
    </source>
</evidence>
<dbReference type="InterPro" id="IPR040050">
    <property type="entry name" value="ZNF830-like"/>
</dbReference>
<evidence type="ECO:0000256" key="13">
    <source>
        <dbReference type="ARBA" id="ARBA00023306"/>
    </source>
</evidence>
<keyword evidence="12" id="KW-0539">Nucleus</keyword>
<gene>
    <name evidence="18" type="ORF">MENT_LOCUS16916</name>
</gene>
<dbReference type="GO" id="GO:0008270">
    <property type="term" value="F:zinc ion binding"/>
    <property type="evidence" value="ECO:0007669"/>
    <property type="project" value="UniProtKB-KW"/>
</dbReference>
<dbReference type="GO" id="GO:0016607">
    <property type="term" value="C:nuclear speck"/>
    <property type="evidence" value="ECO:0007669"/>
    <property type="project" value="UniProtKB-SubCell"/>
</dbReference>
<evidence type="ECO:0000256" key="4">
    <source>
        <dbReference type="ARBA" id="ARBA00022454"/>
    </source>
</evidence>
<dbReference type="GO" id="GO:0003676">
    <property type="term" value="F:nucleic acid binding"/>
    <property type="evidence" value="ECO:0007669"/>
    <property type="project" value="InterPro"/>
</dbReference>
<evidence type="ECO:0000256" key="3">
    <source>
        <dbReference type="ARBA" id="ARBA00017358"/>
    </source>
</evidence>
<accession>A0A6V7UT99</accession>
<evidence type="ECO:0000256" key="6">
    <source>
        <dbReference type="ARBA" id="ARBA00022618"/>
    </source>
</evidence>
<evidence type="ECO:0000256" key="10">
    <source>
        <dbReference type="ARBA" id="ARBA00022833"/>
    </source>
</evidence>
<sequence>MGSHLRSKGIKDLKNGNSYCNICSLQFKTKVLTAHLNSRKHREALAQSKEDSHTSIAAKRKLLDDNRSITIEDTSTSCPNKKSRTDQNPSNGESAYNSKTEQPPSHLHGEGKLIEGLPRGFFDDDGMNNRVRETVEKTKQINSELERFYKEVEEIEDQKDDEQTTMFEHSTAANDIDLIDEQIERWKTINELEKRKESVIELASTKSEHNPNFDPVDDTESDFNFDSIDWRTKNL</sequence>
<evidence type="ECO:0000256" key="11">
    <source>
        <dbReference type="ARBA" id="ARBA00023054"/>
    </source>
</evidence>
<dbReference type="Proteomes" id="UP000580250">
    <property type="component" value="Unassembled WGS sequence"/>
</dbReference>
<protein>
    <recommendedName>
        <fullName evidence="3">Zinc finger protein 830</fullName>
    </recommendedName>
    <alternativeName>
        <fullName evidence="14">Coiled-coil domain-containing protein 16</fullName>
    </alternativeName>
</protein>
<evidence type="ECO:0000259" key="17">
    <source>
        <dbReference type="SMART" id="SM00451"/>
    </source>
</evidence>
<feature type="compositionally biased region" description="Polar residues" evidence="16">
    <location>
        <begin position="68"/>
        <end position="103"/>
    </location>
</feature>
<evidence type="ECO:0000256" key="8">
    <source>
        <dbReference type="ARBA" id="ARBA00022771"/>
    </source>
</evidence>
<keyword evidence="6" id="KW-0132">Cell division</keyword>
<evidence type="ECO:0000256" key="16">
    <source>
        <dbReference type="SAM" id="MobiDB-lite"/>
    </source>
</evidence>
<dbReference type="GO" id="GO:0005694">
    <property type="term" value="C:chromosome"/>
    <property type="evidence" value="ECO:0007669"/>
    <property type="project" value="UniProtKB-SubCell"/>
</dbReference>
<evidence type="ECO:0000256" key="12">
    <source>
        <dbReference type="ARBA" id="ARBA00023242"/>
    </source>
</evidence>
<keyword evidence="13" id="KW-0131">Cell cycle</keyword>
<evidence type="ECO:0000256" key="9">
    <source>
        <dbReference type="ARBA" id="ARBA00022776"/>
    </source>
</evidence>
<evidence type="ECO:0000256" key="1">
    <source>
        <dbReference type="ARBA" id="ARBA00004286"/>
    </source>
</evidence>
<dbReference type="SMART" id="SM00451">
    <property type="entry name" value="ZnF_U1"/>
    <property type="match status" value="1"/>
</dbReference>
<feature type="coiled-coil region" evidence="15">
    <location>
        <begin position="138"/>
        <end position="165"/>
    </location>
</feature>